<feature type="region of interest" description="Disordered" evidence="8">
    <location>
        <begin position="1555"/>
        <end position="1581"/>
    </location>
</feature>
<feature type="compositionally biased region" description="Basic and acidic residues" evidence="8">
    <location>
        <begin position="1429"/>
        <end position="1448"/>
    </location>
</feature>
<evidence type="ECO:0000256" key="5">
    <source>
        <dbReference type="ARBA" id="ARBA00022840"/>
    </source>
</evidence>
<dbReference type="PROSITE" id="PS00039">
    <property type="entry name" value="DEAD_ATP_HELICASE"/>
    <property type="match status" value="1"/>
</dbReference>
<dbReference type="VEuPathDB" id="ToxoDB:TGRUB_221660"/>
<dbReference type="InterPro" id="IPR014001">
    <property type="entry name" value="Helicase_ATP-bd"/>
</dbReference>
<dbReference type="InterPro" id="IPR001650">
    <property type="entry name" value="Helicase_C-like"/>
</dbReference>
<feature type="compositionally biased region" description="Basic and acidic residues" evidence="8">
    <location>
        <begin position="647"/>
        <end position="683"/>
    </location>
</feature>
<dbReference type="SMART" id="SM00490">
    <property type="entry name" value="HELICc"/>
    <property type="match status" value="1"/>
</dbReference>
<evidence type="ECO:0000259" key="9">
    <source>
        <dbReference type="PROSITE" id="PS51192"/>
    </source>
</evidence>
<dbReference type="CDD" id="cd22387">
    <property type="entry name" value="KH-I_DDX46_like"/>
    <property type="match status" value="1"/>
</dbReference>
<feature type="compositionally biased region" description="Acidic residues" evidence="8">
    <location>
        <begin position="870"/>
        <end position="891"/>
    </location>
</feature>
<evidence type="ECO:0000256" key="8">
    <source>
        <dbReference type="SAM" id="MobiDB-lite"/>
    </source>
</evidence>
<feature type="compositionally biased region" description="Low complexity" evidence="8">
    <location>
        <begin position="761"/>
        <end position="775"/>
    </location>
</feature>
<protein>
    <recommendedName>
        <fullName evidence="1">RNA helicase</fullName>
        <ecNumber evidence="1">3.6.4.13</ecNumber>
    </recommendedName>
</protein>
<dbReference type="GO" id="GO:0003724">
    <property type="term" value="F:RNA helicase activity"/>
    <property type="evidence" value="ECO:0007669"/>
    <property type="project" value="UniProtKB-EC"/>
</dbReference>
<feature type="compositionally biased region" description="Basic and acidic residues" evidence="8">
    <location>
        <begin position="315"/>
        <end position="326"/>
    </location>
</feature>
<dbReference type="InterPro" id="IPR011545">
    <property type="entry name" value="DEAD/DEAH_box_helicase_dom"/>
</dbReference>
<feature type="compositionally biased region" description="Basic and acidic residues" evidence="8">
    <location>
        <begin position="269"/>
        <end position="283"/>
    </location>
</feature>
<feature type="compositionally biased region" description="Basic and acidic residues" evidence="8">
    <location>
        <begin position="777"/>
        <end position="793"/>
    </location>
</feature>
<dbReference type="InterPro" id="IPR027417">
    <property type="entry name" value="P-loop_NTPase"/>
</dbReference>
<feature type="compositionally biased region" description="Basic residues" evidence="8">
    <location>
        <begin position="551"/>
        <end position="564"/>
    </location>
</feature>
<feature type="coiled-coil region" evidence="7">
    <location>
        <begin position="590"/>
        <end position="618"/>
    </location>
</feature>
<feature type="compositionally biased region" description="Acidic residues" evidence="8">
    <location>
        <begin position="524"/>
        <end position="542"/>
    </location>
</feature>
<feature type="compositionally biased region" description="Polar residues" evidence="8">
    <location>
        <begin position="345"/>
        <end position="354"/>
    </location>
</feature>
<dbReference type="Pfam" id="PF00270">
    <property type="entry name" value="DEAD"/>
    <property type="match status" value="1"/>
</dbReference>
<dbReference type="Gene3D" id="3.40.50.300">
    <property type="entry name" value="P-loop containing nucleotide triphosphate hydrolases"/>
    <property type="match status" value="2"/>
</dbReference>
<dbReference type="OrthoDB" id="332829at2759"/>
<dbReference type="InterPro" id="IPR014014">
    <property type="entry name" value="RNA_helicase_DEAD_Q_motif"/>
</dbReference>
<dbReference type="CDD" id="cd18787">
    <property type="entry name" value="SF2_C_DEAD"/>
    <property type="match status" value="1"/>
</dbReference>
<feature type="compositionally biased region" description="Low complexity" evidence="8">
    <location>
        <begin position="686"/>
        <end position="718"/>
    </location>
</feature>
<dbReference type="PROSITE" id="PS51192">
    <property type="entry name" value="HELICASE_ATP_BIND_1"/>
    <property type="match status" value="1"/>
</dbReference>
<feature type="domain" description="Helicase ATP-binding" evidence="9">
    <location>
        <begin position="1004"/>
        <end position="1224"/>
    </location>
</feature>
<keyword evidence="4 12" id="KW-0347">Helicase</keyword>
<keyword evidence="3" id="KW-0378">Hydrolase</keyword>
<feature type="compositionally biased region" description="Basic and acidic residues" evidence="8">
    <location>
        <begin position="169"/>
        <end position="188"/>
    </location>
</feature>
<feature type="compositionally biased region" description="Basic and acidic residues" evidence="8">
    <location>
        <begin position="434"/>
        <end position="465"/>
    </location>
</feature>
<feature type="compositionally biased region" description="Low complexity" evidence="8">
    <location>
        <begin position="422"/>
        <end position="432"/>
    </location>
</feature>
<gene>
    <name evidence="12" type="ORF">TGRUB_221660</name>
</gene>
<dbReference type="GO" id="GO:0003676">
    <property type="term" value="F:nucleic acid binding"/>
    <property type="evidence" value="ECO:0007669"/>
    <property type="project" value="InterPro"/>
</dbReference>
<evidence type="ECO:0000256" key="3">
    <source>
        <dbReference type="ARBA" id="ARBA00022801"/>
    </source>
</evidence>
<dbReference type="GO" id="GO:0005524">
    <property type="term" value="F:ATP binding"/>
    <property type="evidence" value="ECO:0007669"/>
    <property type="project" value="UniProtKB-KW"/>
</dbReference>
<proteinExistence type="predicted"/>
<dbReference type="EC" id="3.6.4.13" evidence="1"/>
<dbReference type="PROSITE" id="PS51194">
    <property type="entry name" value="HELICASE_CTER"/>
    <property type="match status" value="1"/>
</dbReference>
<feature type="compositionally biased region" description="Basic and acidic residues" evidence="8">
    <location>
        <begin position="622"/>
        <end position="633"/>
    </location>
</feature>
<organism evidence="12 13">
    <name type="scientific">Toxoplasma gondii RUB</name>
    <dbReference type="NCBI Taxonomy" id="935652"/>
    <lineage>
        <taxon>Eukaryota</taxon>
        <taxon>Sar</taxon>
        <taxon>Alveolata</taxon>
        <taxon>Apicomplexa</taxon>
        <taxon>Conoidasida</taxon>
        <taxon>Coccidia</taxon>
        <taxon>Eucoccidiorida</taxon>
        <taxon>Eimeriorina</taxon>
        <taxon>Sarcocystidae</taxon>
        <taxon>Toxoplasma</taxon>
    </lineage>
</organism>
<dbReference type="GO" id="GO:0016787">
    <property type="term" value="F:hydrolase activity"/>
    <property type="evidence" value="ECO:0007669"/>
    <property type="project" value="UniProtKB-KW"/>
</dbReference>
<feature type="compositionally biased region" description="Basic and acidic residues" evidence="8">
    <location>
        <begin position="829"/>
        <end position="844"/>
    </location>
</feature>
<feature type="compositionally biased region" description="Polar residues" evidence="8">
    <location>
        <begin position="371"/>
        <end position="382"/>
    </location>
</feature>
<evidence type="ECO:0000256" key="6">
    <source>
        <dbReference type="PROSITE-ProRule" id="PRU00552"/>
    </source>
</evidence>
<feature type="region of interest" description="Disordered" evidence="8">
    <location>
        <begin position="620"/>
        <end position="815"/>
    </location>
</feature>
<feature type="region of interest" description="Disordered" evidence="8">
    <location>
        <begin position="829"/>
        <end position="901"/>
    </location>
</feature>
<sequence>MSSSSSSRRRRHSDFSSDDGHHHRAFSRSYYDPSRRSRRDSEERDRNSSSLHYSRHSSSRPPSERDAGRHSSRREREEERGSRSSRSGRQERRNDEGSERRTEGKSGKRRDERSQGRSERRSVAPDERHGGYDRGNDTDKSERGSRGRRQSESDSRSPSREKRRRQRRKDREAERERYSSSRGRDERDRRRHDRLSGSDSGSDGERETKRRRRSAEKSEAREEKVQRGLEKCKSLENKPREKTDKGAEEERKTRLERFKQLAKETSPNGEKDLKTSSPAKERSASPSISSKKIERPEQEAAEAATQGPTSQTSKEGSKISRLERFKALQQLKPTSGSPPSLLAPQASTSDSRATVFSAEKEKHGASEKPAGTTSFQAPSSKVSLAPSGDKRDTPQPRLRRLGDSAAVQAAKAAASAAATAVAALAAQTLSASRGGREAGEKNKVEEAREGSEKKPAGWGESRETSGDAGQKPSAPLGANIDVIYGGERLRKTVKAGGEAVAPGGRDKGAVEDREGREETKGDDGDAETQETQEAQETEGVEDEQGRQGNGSKKKMSKAKERKQRQQFLLRTIAMKTQSENTADDPLDAFMTALESEAKEELDAAKEEERGRVAQLRCLNTKGKKEAAKPKKEAASTVDASRSISLEEISRWAEVEHQFIPVKAEREKPSGERDSSSSLVKEEQTPSDDASSPSKPASLPSGSSEGASSAPHAQTLETGETTREETRSLEKPEASANLAAVDERGEGMETDPSRLRVKSEPADAAPSDSASWAPPARDGPRDTVETAAETHADAAAEAAAAVAAGGAGEEGAKDEDDAYYRVFMEEMKKKKEEAQRLEEEREKRLKMTRAVIAGEVGRGPREKKKRRRVEEEEDERVFSDGEEEDSSEEEGEGKDPGAQGDEENLSYFDLLMKVGAKKQLPTVDHEASAYPPIKKNLYIQVKEITCMKDHEVDALRKTHGNIKVRGKQCPRPITTFFQCGLPDKIVKYLTLRGITEPFPIQMQAIPCLMCGRDVIAVAETGSGKTLAYGLPLIRHVLSVKQQYKTYLANKKLEVETAEEEGEKKPQQTAPEEKKSGKEKVVVYRDFRDGAIALVIAPTRELCNQIFKEINRCCKLVDLNAVACYGGAGIGSQLGAIKRGVEVIVGTPGRLIDILTMNGGRLTSLKRVTFIVLDEADRMFDFGFEPQVTSIIASSRPDRQTCLFSATFPPHIEALARRILQKPVEIIVGEKGRTAANVQQYVEVMEEERKFFRLLQLLGEWQEHGSVIIFVNRQVEADELFTELLKYGYQAATLHGGQDQTDREFTIQEFQDGVRTLLIATSVAARGLDCKHCVLVINMTCPNHIEDYVHRIGRTGRAGRIGVAYTFLTKEDADKADDLEKALTQSGQAVPQALSDLSAQYKQECNLGMHEKKKKGGGGFGGRGFSFSASEKSRQQRERQQAKKELGLEKDAEDEEFLDADLLAPEDVLGPSGDREPEGRGAAVDPVTGLPVNFSAATVLSSATDGNSLQSAVAAAAAKAASLAQRQAASSGPGLASSEGAERARVVAELLRRQDEERLLSAVPPPPPPGAPASPPPVGDATALSIPQQADRMAQNAVQHIADPIERARHFAAVKQSLTNFLTSRRAAASSASQAVATGFTPGQHQHQLAVAAAAATAAAAAAGAGGEVAEAATQALELLKSGSQSLSASMALQANLEKLRNMSSQTAQSVAAALAVLSPANATLGRIRGLSERGYKCPNTGNFVDEFEINDYPQIARYKFTQRDVLSRLMEETGAVLYVKGQHVDPKEKHKIKLAPGAKYLHVEIIGATPIIVQRARNECRQLLEALAVRSLNTTNTQTARAITGRYNIWS</sequence>
<feature type="domain" description="DEAD-box RNA helicase Q" evidence="11">
    <location>
        <begin position="973"/>
        <end position="1001"/>
    </location>
</feature>
<keyword evidence="5" id="KW-0067">ATP-binding</keyword>
<dbReference type="SUPFAM" id="SSF52540">
    <property type="entry name" value="P-loop containing nucleoside triphosphate hydrolases"/>
    <property type="match status" value="1"/>
</dbReference>
<accession>A0A086LWT3</accession>
<name>A0A086LWT3_TOXGO</name>
<evidence type="ECO:0000256" key="2">
    <source>
        <dbReference type="ARBA" id="ARBA00022741"/>
    </source>
</evidence>
<evidence type="ECO:0000259" key="10">
    <source>
        <dbReference type="PROSITE" id="PS51194"/>
    </source>
</evidence>
<feature type="region of interest" description="Disordered" evidence="8">
    <location>
        <begin position="494"/>
        <end position="584"/>
    </location>
</feature>
<evidence type="ECO:0000313" key="12">
    <source>
        <dbReference type="EMBL" id="KFG61101.1"/>
    </source>
</evidence>
<evidence type="ECO:0000313" key="13">
    <source>
        <dbReference type="Proteomes" id="UP000028834"/>
    </source>
</evidence>
<comment type="caution">
    <text evidence="12">The sequence shown here is derived from an EMBL/GenBank/DDBJ whole genome shotgun (WGS) entry which is preliminary data.</text>
</comment>
<keyword evidence="7" id="KW-0175">Coiled coil</keyword>
<feature type="compositionally biased region" description="Basic and acidic residues" evidence="8">
    <location>
        <begin position="504"/>
        <end position="523"/>
    </location>
</feature>
<dbReference type="PANTHER" id="PTHR47958">
    <property type="entry name" value="ATP-DEPENDENT RNA HELICASE DBP3"/>
    <property type="match status" value="1"/>
</dbReference>
<evidence type="ECO:0000259" key="11">
    <source>
        <dbReference type="PROSITE" id="PS51195"/>
    </source>
</evidence>
<feature type="compositionally biased region" description="Low complexity" evidence="8">
    <location>
        <begin position="794"/>
        <end position="803"/>
    </location>
</feature>
<evidence type="ECO:0000256" key="4">
    <source>
        <dbReference type="ARBA" id="ARBA00022806"/>
    </source>
</evidence>
<feature type="region of interest" description="Disordered" evidence="8">
    <location>
        <begin position="422"/>
        <end position="479"/>
    </location>
</feature>
<dbReference type="PROSITE" id="PS51195">
    <property type="entry name" value="Q_MOTIF"/>
    <property type="match status" value="1"/>
</dbReference>
<dbReference type="Pfam" id="PF00271">
    <property type="entry name" value="Helicase_C"/>
    <property type="match status" value="1"/>
</dbReference>
<feature type="domain" description="Helicase C-terminal" evidence="10">
    <location>
        <begin position="1235"/>
        <end position="1396"/>
    </location>
</feature>
<feature type="compositionally biased region" description="Basic and acidic residues" evidence="8">
    <location>
        <begin position="62"/>
        <end position="160"/>
    </location>
</feature>
<feature type="compositionally biased region" description="Basic and acidic residues" evidence="8">
    <location>
        <begin position="33"/>
        <end position="47"/>
    </location>
</feature>
<dbReference type="Proteomes" id="UP000028834">
    <property type="component" value="Unassembled WGS sequence"/>
</dbReference>
<dbReference type="SMART" id="SM00487">
    <property type="entry name" value="DEXDc"/>
    <property type="match status" value="1"/>
</dbReference>
<feature type="region of interest" description="Disordered" evidence="8">
    <location>
        <begin position="1"/>
        <end position="404"/>
    </location>
</feature>
<feature type="compositionally biased region" description="Basic and acidic residues" evidence="8">
    <location>
        <begin position="215"/>
        <end position="262"/>
    </location>
</feature>
<feature type="region of interest" description="Disordered" evidence="8">
    <location>
        <begin position="1410"/>
        <end position="1484"/>
    </location>
</feature>
<reference evidence="12 13" key="1">
    <citation type="submission" date="2014-05" db="EMBL/GenBank/DDBJ databases">
        <authorList>
            <person name="Sibley D."/>
            <person name="Venepally P."/>
            <person name="Karamycheva S."/>
            <person name="Hadjithomas M."/>
            <person name="Khan A."/>
            <person name="Brunk B."/>
            <person name="Roos D."/>
            <person name="Caler E."/>
            <person name="Lorenzi H."/>
        </authorList>
    </citation>
    <scope>NUCLEOTIDE SEQUENCE [LARGE SCALE GENOMIC DNA]</scope>
    <source>
        <strain evidence="12 13">RUB</strain>
    </source>
</reference>
<feature type="compositionally biased region" description="Pro residues" evidence="8">
    <location>
        <begin position="1561"/>
        <end position="1576"/>
    </location>
</feature>
<keyword evidence="2" id="KW-0547">Nucleotide-binding</keyword>
<feature type="short sequence motif" description="Q motif" evidence="6">
    <location>
        <begin position="973"/>
        <end position="1001"/>
    </location>
</feature>
<evidence type="ECO:0000256" key="7">
    <source>
        <dbReference type="SAM" id="Coils"/>
    </source>
</evidence>
<dbReference type="EMBL" id="AFYV02001715">
    <property type="protein sequence ID" value="KFG61101.1"/>
    <property type="molecule type" value="Genomic_DNA"/>
</dbReference>
<feature type="compositionally biased region" description="Basic and acidic residues" evidence="8">
    <location>
        <begin position="740"/>
        <end position="760"/>
    </location>
</feature>
<feature type="compositionally biased region" description="Basic and acidic residues" evidence="8">
    <location>
        <begin position="719"/>
        <end position="732"/>
    </location>
</feature>
<dbReference type="InterPro" id="IPR000629">
    <property type="entry name" value="RNA-helicase_DEAD-box_CS"/>
</dbReference>
<evidence type="ECO:0000256" key="1">
    <source>
        <dbReference type="ARBA" id="ARBA00012552"/>
    </source>
</evidence>